<reference evidence="2 3" key="1">
    <citation type="journal article" date="2016" name="Nat. Commun.">
        <title>Thousands of microbial genomes shed light on interconnected biogeochemical processes in an aquifer system.</title>
        <authorList>
            <person name="Anantharaman K."/>
            <person name="Brown C.T."/>
            <person name="Hug L.A."/>
            <person name="Sharon I."/>
            <person name="Castelle C.J."/>
            <person name="Probst A.J."/>
            <person name="Thomas B.C."/>
            <person name="Singh A."/>
            <person name="Wilkins M.J."/>
            <person name="Karaoz U."/>
            <person name="Brodie E.L."/>
            <person name="Williams K.H."/>
            <person name="Hubbard S.S."/>
            <person name="Banfield J.F."/>
        </authorList>
    </citation>
    <scope>NUCLEOTIDE SEQUENCE [LARGE SCALE GENOMIC DNA]</scope>
</reference>
<dbReference type="EMBL" id="MFAF01000082">
    <property type="protein sequence ID" value="OGD75151.1"/>
    <property type="molecule type" value="Genomic_DNA"/>
</dbReference>
<evidence type="ECO:0000313" key="3">
    <source>
        <dbReference type="Proteomes" id="UP000177187"/>
    </source>
</evidence>
<protein>
    <recommendedName>
        <fullName evidence="1">PatA-like N-terminal domain-containing protein</fullName>
    </recommendedName>
</protein>
<feature type="domain" description="PatA-like N-terminal" evidence="1">
    <location>
        <begin position="2"/>
        <end position="102"/>
    </location>
</feature>
<evidence type="ECO:0000313" key="2">
    <source>
        <dbReference type="EMBL" id="OGD75151.1"/>
    </source>
</evidence>
<name>A0A1F5F650_9BACT</name>
<sequence>MKGTLKEITLADVVQLLVMNRKTGRLYLESDQRRAFFDFLAGAIVNAVSGELEGEPAFYDPFCWDSGGFEFNPDFKIDTEQKLGRNWQQMLFEAVRRAGEWEELRRKVGNGLSIPRLVGKIEPTLYDRESPERKVFLLIDGRRNIHTLANLVGLAMRQVLLVLAKFLAAGVIAVDRNPVSDRLERLLSGYIGPSARNFIEREVRRLDGEIELANRRELLEVCRNAEGFARDYISRAESKALHDELVGYVNSIFQ</sequence>
<evidence type="ECO:0000259" key="1">
    <source>
        <dbReference type="Pfam" id="PF14332"/>
    </source>
</evidence>
<dbReference type="STRING" id="1817816.A2Y64_09120"/>
<organism evidence="2 3">
    <name type="scientific">Candidatus Coatesbacteria bacterium RBG_13_66_14</name>
    <dbReference type="NCBI Taxonomy" id="1817816"/>
    <lineage>
        <taxon>Bacteria</taxon>
        <taxon>Candidatus Coatesiibacteriota</taxon>
    </lineage>
</organism>
<comment type="caution">
    <text evidence="2">The sequence shown here is derived from an EMBL/GenBank/DDBJ whole genome shotgun (WGS) entry which is preliminary data.</text>
</comment>
<dbReference type="Proteomes" id="UP000177187">
    <property type="component" value="Unassembled WGS sequence"/>
</dbReference>
<dbReference type="PANTHER" id="PTHR36304:SF4">
    <property type="entry name" value="DUF4388 DOMAIN-CONTAINING PROTEIN"/>
    <property type="match status" value="1"/>
</dbReference>
<gene>
    <name evidence="2" type="ORF">A2Y64_09120</name>
</gene>
<accession>A0A1F5F650</accession>
<dbReference type="PANTHER" id="PTHR36304">
    <property type="entry name" value="DOMAIN GTPASE-ACTIVATING PROTEIN, PUTATIVE-RELATED-RELATED"/>
    <property type="match status" value="1"/>
</dbReference>
<dbReference type="AlphaFoldDB" id="A0A1F5F650"/>
<proteinExistence type="predicted"/>
<dbReference type="Pfam" id="PF14332">
    <property type="entry name" value="DUF4388"/>
    <property type="match status" value="1"/>
</dbReference>
<dbReference type="InterPro" id="IPR025497">
    <property type="entry name" value="PatA-like_N"/>
</dbReference>